<reference evidence="1 2" key="1">
    <citation type="submission" date="2012-04" db="EMBL/GenBank/DDBJ databases">
        <title>The Genome Sequence of Afipia clevelandensis ATCC 49720.</title>
        <authorList>
            <consortium name="The Broad Institute Genome Sequencing Platform"/>
            <person name="Earl A."/>
            <person name="Ward D."/>
            <person name="Feldgarden M."/>
            <person name="Gevers D."/>
            <person name="Huys G."/>
            <person name="Walker B."/>
            <person name="Young S.K."/>
            <person name="Zeng Q."/>
            <person name="Gargeya S."/>
            <person name="Fitzgerald M."/>
            <person name="Haas B."/>
            <person name="Abouelleil A."/>
            <person name="Alvarado L."/>
            <person name="Arachchi H.M."/>
            <person name="Berlin A."/>
            <person name="Chapman S.B."/>
            <person name="Goldberg J."/>
            <person name="Griggs A."/>
            <person name="Gujja S."/>
            <person name="Hansen M."/>
            <person name="Howarth C."/>
            <person name="Imamovic A."/>
            <person name="Larimer J."/>
            <person name="McCowen C."/>
            <person name="Montmayeur A."/>
            <person name="Murphy C."/>
            <person name="Neiman D."/>
            <person name="Pearson M."/>
            <person name="Priest M."/>
            <person name="Roberts A."/>
            <person name="Saif S."/>
            <person name="Shea T."/>
            <person name="Sisk P."/>
            <person name="Sykes S."/>
            <person name="Wortman J."/>
            <person name="Nusbaum C."/>
            <person name="Birren B."/>
        </authorList>
    </citation>
    <scope>NUCLEOTIDE SEQUENCE [LARGE SCALE GENOMIC DNA]</scope>
    <source>
        <strain evidence="1 2">ATCC 49720</strain>
    </source>
</reference>
<evidence type="ECO:0000313" key="2">
    <source>
        <dbReference type="Proteomes" id="UP000001095"/>
    </source>
</evidence>
<dbReference type="InterPro" id="IPR018742">
    <property type="entry name" value="DUF2290"/>
</dbReference>
<dbReference type="EMBL" id="AGWY01000015">
    <property type="protein sequence ID" value="EKS32656.1"/>
    <property type="molecule type" value="Genomic_DNA"/>
</dbReference>
<proteinExistence type="predicted"/>
<dbReference type="OrthoDB" id="7875863at2"/>
<evidence type="ECO:0000313" key="1">
    <source>
        <dbReference type="EMBL" id="EKS32656.1"/>
    </source>
</evidence>
<accession>K8NU27</accession>
<dbReference type="Proteomes" id="UP000001095">
    <property type="component" value="Unassembled WGS sequence"/>
</dbReference>
<sequence>MNSADFARKIRASWDLLYGEAGLARTVSNLTSLPVDQEFNRTALSRTATYRDIYLAALSRSYYNIILNDYSMFQYSWMGEQSWRLAYLPNPWIAGVHEAEDAVEQWEALEEIGGMEPEHVDHLIADMPYASAIPSIRFEYATHQYRELSHPAAHMHIGRHAENRWPYARLLNPLTFTMMIVKMYYVDRWAALSSYYGHAPALCLDMTFIDELSRSTVVHDFSENEKRSLHFAAF</sequence>
<dbReference type="Pfam" id="PF10053">
    <property type="entry name" value="DUF2290"/>
    <property type="match status" value="1"/>
</dbReference>
<organism evidence="1 2">
    <name type="scientific">Afipia clevelandensis ATCC 49720</name>
    <dbReference type="NCBI Taxonomy" id="883079"/>
    <lineage>
        <taxon>Bacteria</taxon>
        <taxon>Pseudomonadati</taxon>
        <taxon>Pseudomonadota</taxon>
        <taxon>Alphaproteobacteria</taxon>
        <taxon>Hyphomicrobiales</taxon>
        <taxon>Nitrobacteraceae</taxon>
        <taxon>Afipia</taxon>
    </lineage>
</organism>
<gene>
    <name evidence="1" type="ORF">HMPREF9696_03633</name>
</gene>
<dbReference type="AlphaFoldDB" id="K8NU27"/>
<comment type="caution">
    <text evidence="1">The sequence shown here is derived from an EMBL/GenBank/DDBJ whole genome shotgun (WGS) entry which is preliminary data.</text>
</comment>
<keyword evidence="2" id="KW-1185">Reference proteome</keyword>
<evidence type="ECO:0008006" key="3">
    <source>
        <dbReference type="Google" id="ProtNLM"/>
    </source>
</evidence>
<dbReference type="RefSeq" id="WP_002714503.1">
    <property type="nucleotide sequence ID" value="NZ_KB375281.1"/>
</dbReference>
<dbReference type="HOGENOM" id="CLU_1198988_0_0_5"/>
<protein>
    <recommendedName>
        <fullName evidence="3">DUF2290 domain-containing protein</fullName>
    </recommendedName>
</protein>
<name>K8NU27_9BRAD</name>